<feature type="domain" description="DAHP synthetase I/KDSA" evidence="9">
    <location>
        <begin position="58"/>
        <end position="351"/>
    </location>
</feature>
<dbReference type="Pfam" id="PF00793">
    <property type="entry name" value="DAHP_synth_1"/>
    <property type="match status" value="1"/>
</dbReference>
<dbReference type="NCBIfam" id="NF009395">
    <property type="entry name" value="PRK12755.1"/>
    <property type="match status" value="1"/>
</dbReference>
<evidence type="ECO:0000256" key="7">
    <source>
        <dbReference type="ARBA" id="ARBA00047508"/>
    </source>
</evidence>
<evidence type="ECO:0000256" key="2">
    <source>
        <dbReference type="ARBA" id="ARBA00004688"/>
    </source>
</evidence>
<organism evidence="10 11">
    <name type="scientific">Mumia zhuanghuii</name>
    <dbReference type="NCBI Taxonomy" id="2585211"/>
    <lineage>
        <taxon>Bacteria</taxon>
        <taxon>Bacillati</taxon>
        <taxon>Actinomycetota</taxon>
        <taxon>Actinomycetes</taxon>
        <taxon>Propionibacteriales</taxon>
        <taxon>Nocardioidaceae</taxon>
        <taxon>Mumia</taxon>
    </lineage>
</organism>
<comment type="function">
    <text evidence="1 8">Stereospecific condensation of phosphoenolpyruvate (PEP) and D-erythrose-4-phosphate (E4P) giving rise to 3-deoxy-D-arabino-heptulosonate-7-phosphate (DAHP).</text>
</comment>
<accession>A0A5Q6S3I5</accession>
<protein>
    <recommendedName>
        <fullName evidence="8">Phospho-2-dehydro-3-deoxyheptonate aldolase</fullName>
        <ecNumber evidence="8">2.5.1.54</ecNumber>
    </recommendedName>
</protein>
<keyword evidence="5 8" id="KW-0808">Transferase</keyword>
<dbReference type="UniPathway" id="UPA00053">
    <property type="reaction ID" value="UER00084"/>
</dbReference>
<dbReference type="PANTHER" id="PTHR21225">
    <property type="entry name" value="PHOSPHO-2-DEHYDRO-3-DEOXYHEPTONATE ALDOLASE DAHP SYNTHETASE"/>
    <property type="match status" value="1"/>
</dbReference>
<dbReference type="NCBIfam" id="TIGR00034">
    <property type="entry name" value="aroFGH"/>
    <property type="match status" value="1"/>
</dbReference>
<dbReference type="FunFam" id="3.20.20.70:FF:000005">
    <property type="entry name" value="Phospho-2-dehydro-3-deoxyheptonate aldolase"/>
    <property type="match status" value="1"/>
</dbReference>
<evidence type="ECO:0000313" key="10">
    <source>
        <dbReference type="EMBL" id="KAA1424928.1"/>
    </source>
</evidence>
<evidence type="ECO:0000256" key="1">
    <source>
        <dbReference type="ARBA" id="ARBA00003726"/>
    </source>
</evidence>
<proteinExistence type="inferred from homology"/>
<dbReference type="GO" id="GO:0005737">
    <property type="term" value="C:cytoplasm"/>
    <property type="evidence" value="ECO:0007669"/>
    <property type="project" value="TreeGrafter"/>
</dbReference>
<evidence type="ECO:0000259" key="9">
    <source>
        <dbReference type="Pfam" id="PF00793"/>
    </source>
</evidence>
<evidence type="ECO:0000256" key="8">
    <source>
        <dbReference type="PIRNR" id="PIRNR001361"/>
    </source>
</evidence>
<comment type="pathway">
    <text evidence="2 8">Metabolic intermediate biosynthesis; chorismate biosynthesis; chorismate from D-erythrose 4-phosphate and phosphoenolpyruvate: step 1/7.</text>
</comment>
<reference evidence="10 11" key="1">
    <citation type="submission" date="2019-09" db="EMBL/GenBank/DDBJ databases">
        <title>Mumia zhuanghuii sp. nov. isolated from the intestinal contents of plateau pika (Ochotona curzoniae) in the Qinghai-Tibet plateau of China.</title>
        <authorList>
            <person name="Tian Z."/>
        </authorList>
    </citation>
    <scope>NUCLEOTIDE SEQUENCE [LARGE SCALE GENOMIC DNA]</scope>
    <source>
        <strain evidence="11">350</strain>
    </source>
</reference>
<dbReference type="GO" id="GO:0008652">
    <property type="term" value="P:amino acid biosynthetic process"/>
    <property type="evidence" value="ECO:0007669"/>
    <property type="project" value="UniProtKB-KW"/>
</dbReference>
<evidence type="ECO:0000256" key="6">
    <source>
        <dbReference type="ARBA" id="ARBA00023141"/>
    </source>
</evidence>
<dbReference type="SUPFAM" id="SSF51569">
    <property type="entry name" value="Aldolase"/>
    <property type="match status" value="1"/>
</dbReference>
<keyword evidence="4 8" id="KW-0028">Amino-acid biosynthesis</keyword>
<comment type="caution">
    <text evidence="10">The sequence shown here is derived from an EMBL/GenBank/DDBJ whole genome shotgun (WGS) entry which is preliminary data.</text>
</comment>
<gene>
    <name evidence="10" type="ORF">FE697_003235</name>
</gene>
<dbReference type="InterPro" id="IPR013785">
    <property type="entry name" value="Aldolase_TIM"/>
</dbReference>
<dbReference type="Gene3D" id="3.20.20.70">
    <property type="entry name" value="Aldolase class I"/>
    <property type="match status" value="1"/>
</dbReference>
<dbReference type="PIRSF" id="PIRSF001361">
    <property type="entry name" value="DAHP_synthase"/>
    <property type="match status" value="1"/>
</dbReference>
<dbReference type="AlphaFoldDB" id="A0A5Q6S3I5"/>
<keyword evidence="6 8" id="KW-0057">Aromatic amino acid biosynthesis</keyword>
<evidence type="ECO:0000256" key="5">
    <source>
        <dbReference type="ARBA" id="ARBA00022679"/>
    </source>
</evidence>
<dbReference type="GO" id="GO:0009073">
    <property type="term" value="P:aromatic amino acid family biosynthetic process"/>
    <property type="evidence" value="ECO:0007669"/>
    <property type="project" value="UniProtKB-KW"/>
</dbReference>
<dbReference type="GO" id="GO:0003849">
    <property type="term" value="F:3-deoxy-7-phosphoheptulonate synthase activity"/>
    <property type="evidence" value="ECO:0007669"/>
    <property type="project" value="UniProtKB-EC"/>
</dbReference>
<dbReference type="InterPro" id="IPR006219">
    <property type="entry name" value="DAHP_synth_1"/>
</dbReference>
<comment type="similarity">
    <text evidence="3 8">Belongs to the class-I DAHP synthase family.</text>
</comment>
<dbReference type="RefSeq" id="WP_149768100.1">
    <property type="nucleotide sequence ID" value="NZ_VDFQ02000001.1"/>
</dbReference>
<dbReference type="Proteomes" id="UP000307768">
    <property type="component" value="Unassembled WGS sequence"/>
</dbReference>
<dbReference type="OrthoDB" id="9807331at2"/>
<dbReference type="EMBL" id="VDFQ02000001">
    <property type="protein sequence ID" value="KAA1424928.1"/>
    <property type="molecule type" value="Genomic_DNA"/>
</dbReference>
<name>A0A5Q6S3I5_9ACTN</name>
<evidence type="ECO:0000313" key="11">
    <source>
        <dbReference type="Proteomes" id="UP000307768"/>
    </source>
</evidence>
<evidence type="ECO:0000256" key="3">
    <source>
        <dbReference type="ARBA" id="ARBA00007985"/>
    </source>
</evidence>
<dbReference type="GO" id="GO:0009423">
    <property type="term" value="P:chorismate biosynthetic process"/>
    <property type="evidence" value="ECO:0007669"/>
    <property type="project" value="UniProtKB-UniPathway"/>
</dbReference>
<dbReference type="PANTHER" id="PTHR21225:SF12">
    <property type="entry name" value="PHOSPHO-2-DEHYDRO-3-DEOXYHEPTONATE ALDOLASE, TYROSINE-INHIBITED"/>
    <property type="match status" value="1"/>
</dbReference>
<comment type="catalytic activity">
    <reaction evidence="7 8">
        <text>D-erythrose 4-phosphate + phosphoenolpyruvate + H2O = 7-phospho-2-dehydro-3-deoxy-D-arabino-heptonate + phosphate</text>
        <dbReference type="Rhea" id="RHEA:14717"/>
        <dbReference type="ChEBI" id="CHEBI:15377"/>
        <dbReference type="ChEBI" id="CHEBI:16897"/>
        <dbReference type="ChEBI" id="CHEBI:43474"/>
        <dbReference type="ChEBI" id="CHEBI:58394"/>
        <dbReference type="ChEBI" id="CHEBI:58702"/>
        <dbReference type="EC" id="2.5.1.54"/>
    </reaction>
</comment>
<sequence length="381" mass="40118">MSRTAPDQAAPTVVRTPRTSDLRVRSMEPLEPPREVVAARPLNAAAADLVASSRDAAASIMSGRDDRLLVVVGPCSIHDPSAALDYAHRLAPLRTAYADDLEIVMRVYFEKPRTTVGWKGLINDPGMDESYDVRRGLRLARSVLLDVLATGLPAGTEFLEPTSPQYIADAVSWGAIGARTPESQVHRQLVSGLSVPVGFKNATDGSVQAAIDGCRAAAAEQTFFGIDADGRASVVSTSGNPDCHVILRGGHDGPNYGVSSRRAALELLEKSGMPQRLVVDASHGNSGKDHVRQAAVVRELAHDVAAGDRGIAAVMLESFLVPGKQAPAPDGLTYGQSVTDACIGWDVTADLLAELAAAARARRLAQPAGAPRLDTYPRVGG</sequence>
<dbReference type="InterPro" id="IPR006218">
    <property type="entry name" value="DAHP1/KDSA"/>
</dbReference>
<evidence type="ECO:0000256" key="4">
    <source>
        <dbReference type="ARBA" id="ARBA00022605"/>
    </source>
</evidence>
<dbReference type="EC" id="2.5.1.54" evidence="8"/>